<dbReference type="InterPro" id="IPR050595">
    <property type="entry name" value="Bact_response_regulator"/>
</dbReference>
<dbReference type="Gene3D" id="3.40.50.2300">
    <property type="match status" value="1"/>
</dbReference>
<dbReference type="Pfam" id="PF00072">
    <property type="entry name" value="Response_reg"/>
    <property type="match status" value="1"/>
</dbReference>
<name>Q0ATN7_MARMM</name>
<dbReference type="KEGG" id="mmr:Mmar10_0054"/>
<protein>
    <submittedName>
        <fullName evidence="4">Response regulator receiver protein</fullName>
    </submittedName>
</protein>
<accession>Q0ATN7</accession>
<organism evidence="4 5">
    <name type="scientific">Maricaulis maris (strain MCS10)</name>
    <name type="common">Caulobacter maris</name>
    <dbReference type="NCBI Taxonomy" id="394221"/>
    <lineage>
        <taxon>Bacteria</taxon>
        <taxon>Pseudomonadati</taxon>
        <taxon>Pseudomonadota</taxon>
        <taxon>Alphaproteobacteria</taxon>
        <taxon>Maricaulales</taxon>
        <taxon>Maricaulaceae</taxon>
        <taxon>Maricaulis</taxon>
    </lineage>
</organism>
<evidence type="ECO:0000313" key="4">
    <source>
        <dbReference type="EMBL" id="ABI64350.1"/>
    </source>
</evidence>
<evidence type="ECO:0000256" key="1">
    <source>
        <dbReference type="ARBA" id="ARBA00022553"/>
    </source>
</evidence>
<dbReference type="SMART" id="SM00448">
    <property type="entry name" value="REC"/>
    <property type="match status" value="1"/>
</dbReference>
<dbReference type="AlphaFoldDB" id="Q0ATN7"/>
<dbReference type="PANTHER" id="PTHR44591:SF23">
    <property type="entry name" value="CHEY SUBFAMILY"/>
    <property type="match status" value="1"/>
</dbReference>
<proteinExistence type="predicted"/>
<evidence type="ECO:0000259" key="3">
    <source>
        <dbReference type="PROSITE" id="PS50110"/>
    </source>
</evidence>
<sequence>MKSVLLVEDCEDDIGLVEQAFRRYSGAVRLETVRSGEAALDLLRCRLIGERPKLPVCILLDMCMAQGNGIWLLRGLEDTPALRDIPVMVMSETGDMLGPARVFGNVVGAVQKPARQHEFRKLVEDLARIAGAMPQSVG</sequence>
<dbReference type="OrthoDB" id="7632104at2"/>
<dbReference type="InterPro" id="IPR011006">
    <property type="entry name" value="CheY-like_superfamily"/>
</dbReference>
<evidence type="ECO:0000256" key="2">
    <source>
        <dbReference type="PROSITE-ProRule" id="PRU00169"/>
    </source>
</evidence>
<keyword evidence="1 2" id="KW-0597">Phosphoprotein</keyword>
<dbReference type="PROSITE" id="PS50110">
    <property type="entry name" value="RESPONSE_REGULATORY"/>
    <property type="match status" value="1"/>
</dbReference>
<evidence type="ECO:0000313" key="5">
    <source>
        <dbReference type="Proteomes" id="UP000001964"/>
    </source>
</evidence>
<dbReference type="SUPFAM" id="SSF52172">
    <property type="entry name" value="CheY-like"/>
    <property type="match status" value="1"/>
</dbReference>
<feature type="modified residue" description="4-aspartylphosphate" evidence="2">
    <location>
        <position position="61"/>
    </location>
</feature>
<keyword evidence="5" id="KW-1185">Reference proteome</keyword>
<feature type="domain" description="Response regulatory" evidence="3">
    <location>
        <begin position="3"/>
        <end position="127"/>
    </location>
</feature>
<gene>
    <name evidence="4" type="ordered locus">Mmar10_0054</name>
</gene>
<dbReference type="Proteomes" id="UP000001964">
    <property type="component" value="Chromosome"/>
</dbReference>
<dbReference type="HOGENOM" id="CLU_000445_69_17_5"/>
<dbReference type="STRING" id="394221.Mmar10_0054"/>
<dbReference type="eggNOG" id="COG0784">
    <property type="taxonomic scope" value="Bacteria"/>
</dbReference>
<dbReference type="GO" id="GO:0000160">
    <property type="term" value="P:phosphorelay signal transduction system"/>
    <property type="evidence" value="ECO:0007669"/>
    <property type="project" value="InterPro"/>
</dbReference>
<reference evidence="4 5" key="1">
    <citation type="submission" date="2006-08" db="EMBL/GenBank/DDBJ databases">
        <title>Complete sequence of Maricaulis maris MCS10.</title>
        <authorList>
            <consortium name="US DOE Joint Genome Institute"/>
            <person name="Copeland A."/>
            <person name="Lucas S."/>
            <person name="Lapidus A."/>
            <person name="Barry K."/>
            <person name="Detter J.C."/>
            <person name="Glavina del Rio T."/>
            <person name="Hammon N."/>
            <person name="Israni S."/>
            <person name="Dalin E."/>
            <person name="Tice H."/>
            <person name="Pitluck S."/>
            <person name="Saunders E."/>
            <person name="Brettin T."/>
            <person name="Bruce D."/>
            <person name="Han C."/>
            <person name="Tapia R."/>
            <person name="Gilna P."/>
            <person name="Schmutz J."/>
            <person name="Larimer F."/>
            <person name="Land M."/>
            <person name="Hauser L."/>
            <person name="Kyrpides N."/>
            <person name="Mikhailova N."/>
            <person name="Viollier P."/>
            <person name="Stephens C."/>
            <person name="Richardson P."/>
        </authorList>
    </citation>
    <scope>NUCLEOTIDE SEQUENCE [LARGE SCALE GENOMIC DNA]</scope>
    <source>
        <strain evidence="4 5">MCS10</strain>
    </source>
</reference>
<dbReference type="InterPro" id="IPR001789">
    <property type="entry name" value="Sig_transdc_resp-reg_receiver"/>
</dbReference>
<dbReference type="EMBL" id="CP000449">
    <property type="protein sequence ID" value="ABI64350.1"/>
    <property type="molecule type" value="Genomic_DNA"/>
</dbReference>
<dbReference type="PANTHER" id="PTHR44591">
    <property type="entry name" value="STRESS RESPONSE REGULATOR PROTEIN 1"/>
    <property type="match status" value="1"/>
</dbReference>
<dbReference type="RefSeq" id="WP_011641997.1">
    <property type="nucleotide sequence ID" value="NC_008347.1"/>
</dbReference>